<organism evidence="1 2">
    <name type="scientific">Cetraspora pellucida</name>
    <dbReference type="NCBI Taxonomy" id="1433469"/>
    <lineage>
        <taxon>Eukaryota</taxon>
        <taxon>Fungi</taxon>
        <taxon>Fungi incertae sedis</taxon>
        <taxon>Mucoromycota</taxon>
        <taxon>Glomeromycotina</taxon>
        <taxon>Glomeromycetes</taxon>
        <taxon>Diversisporales</taxon>
        <taxon>Gigasporaceae</taxon>
        <taxon>Cetraspora</taxon>
    </lineage>
</organism>
<dbReference type="AlphaFoldDB" id="A0A9N9NJ28"/>
<comment type="caution">
    <text evidence="1">The sequence shown here is derived from an EMBL/GenBank/DDBJ whole genome shotgun (WGS) entry which is preliminary data.</text>
</comment>
<dbReference type="EMBL" id="CAJVQA010015282">
    <property type="protein sequence ID" value="CAG8736342.1"/>
    <property type="molecule type" value="Genomic_DNA"/>
</dbReference>
<protein>
    <submittedName>
        <fullName evidence="1">20171_t:CDS:1</fullName>
    </submittedName>
</protein>
<dbReference type="Proteomes" id="UP000789759">
    <property type="component" value="Unassembled WGS sequence"/>
</dbReference>
<accession>A0A9N9NJ28</accession>
<reference evidence="1" key="1">
    <citation type="submission" date="2021-06" db="EMBL/GenBank/DDBJ databases">
        <authorList>
            <person name="Kallberg Y."/>
            <person name="Tangrot J."/>
            <person name="Rosling A."/>
        </authorList>
    </citation>
    <scope>NUCLEOTIDE SEQUENCE</scope>
    <source>
        <strain evidence="1">FL966</strain>
    </source>
</reference>
<gene>
    <name evidence="1" type="ORF">CPELLU_LOCUS13828</name>
</gene>
<evidence type="ECO:0000313" key="1">
    <source>
        <dbReference type="EMBL" id="CAG8736342.1"/>
    </source>
</evidence>
<keyword evidence="2" id="KW-1185">Reference proteome</keyword>
<name>A0A9N9NJ28_9GLOM</name>
<evidence type="ECO:0000313" key="2">
    <source>
        <dbReference type="Proteomes" id="UP000789759"/>
    </source>
</evidence>
<sequence length="139" mass="16180">MFYIPSNKLTLSTTILNQKISTVLIKINKELEYENNLTLALDGWSNSLEKSIYAFVVITPSRKQYIYALIDESSQSHTDNKTEEFNLDDLLITEMIDLNSYNINNIENTLTLNNNIEQESESKKNSDIDFESIYNEEFY</sequence>
<proteinExistence type="predicted"/>